<comment type="similarity">
    <text evidence="2 11">Belongs to the ATPase e subunit family.</text>
</comment>
<gene>
    <name evidence="14" type="ORF">SPI_07573</name>
</gene>
<keyword evidence="7 11" id="KW-0406">Ion transport</keyword>
<evidence type="ECO:0000256" key="12">
    <source>
        <dbReference type="SAM" id="MobiDB-lite"/>
    </source>
</evidence>
<evidence type="ECO:0000313" key="14">
    <source>
        <dbReference type="EMBL" id="OAA56566.1"/>
    </source>
</evidence>
<comment type="subcellular location">
    <subcellularLocation>
        <location evidence="1 11">Mitochondrion inner membrane</location>
    </subcellularLocation>
</comment>
<keyword evidence="5 11" id="KW-0375">Hydrogen ion transport</keyword>
<name>A0A167PE05_9HYPO</name>
<organism evidence="14 15">
    <name type="scientific">Niveomyces insectorum RCEF 264</name>
    <dbReference type="NCBI Taxonomy" id="1081102"/>
    <lineage>
        <taxon>Eukaryota</taxon>
        <taxon>Fungi</taxon>
        <taxon>Dikarya</taxon>
        <taxon>Ascomycota</taxon>
        <taxon>Pezizomycotina</taxon>
        <taxon>Sordariomycetes</taxon>
        <taxon>Hypocreomycetidae</taxon>
        <taxon>Hypocreales</taxon>
        <taxon>Cordycipitaceae</taxon>
        <taxon>Niveomyces</taxon>
    </lineage>
</organism>
<evidence type="ECO:0000256" key="8">
    <source>
        <dbReference type="ARBA" id="ARBA00023128"/>
    </source>
</evidence>
<dbReference type="AlphaFoldDB" id="A0A167PE05"/>
<sequence length="96" mass="10645">MSSGATVNVLRYSALGLGIFYGFYHQRRITTTQRAVAAKQEYEHKKSLIEQAKAEYSKAKNPPAPAAASTSGLDQDPMDAKFDLEAYFEALMKQKP</sequence>
<evidence type="ECO:0000256" key="10">
    <source>
        <dbReference type="ARBA" id="ARBA00023310"/>
    </source>
</evidence>
<evidence type="ECO:0000256" key="5">
    <source>
        <dbReference type="ARBA" id="ARBA00022781"/>
    </source>
</evidence>
<keyword evidence="4 11" id="KW-0138">CF(0)</keyword>
<evidence type="ECO:0000256" key="1">
    <source>
        <dbReference type="ARBA" id="ARBA00004273"/>
    </source>
</evidence>
<dbReference type="GO" id="GO:0015986">
    <property type="term" value="P:proton motive force-driven ATP synthesis"/>
    <property type="evidence" value="ECO:0007669"/>
    <property type="project" value="InterPro"/>
</dbReference>
<evidence type="ECO:0000256" key="13">
    <source>
        <dbReference type="SAM" id="Phobius"/>
    </source>
</evidence>
<evidence type="ECO:0000256" key="4">
    <source>
        <dbReference type="ARBA" id="ARBA00022547"/>
    </source>
</evidence>
<keyword evidence="8 11" id="KW-0496">Mitochondrion</keyword>
<evidence type="ECO:0000256" key="2">
    <source>
        <dbReference type="ARBA" id="ARBA00007333"/>
    </source>
</evidence>
<evidence type="ECO:0000256" key="6">
    <source>
        <dbReference type="ARBA" id="ARBA00022792"/>
    </source>
</evidence>
<dbReference type="STRING" id="1081102.A0A167PE05"/>
<protein>
    <recommendedName>
        <fullName evidence="11">ATP synthase F(0) complex subunit e, mitochondrial</fullName>
    </recommendedName>
</protein>
<dbReference type="GO" id="GO:0045259">
    <property type="term" value="C:proton-transporting ATP synthase complex"/>
    <property type="evidence" value="ECO:0007669"/>
    <property type="project" value="UniProtKB-UniRule"/>
</dbReference>
<keyword evidence="3 11" id="KW-0813">Transport</keyword>
<feature type="transmembrane region" description="Helical" evidence="13">
    <location>
        <begin position="6"/>
        <end position="24"/>
    </location>
</feature>
<dbReference type="GO" id="GO:0015078">
    <property type="term" value="F:proton transmembrane transporter activity"/>
    <property type="evidence" value="ECO:0007669"/>
    <property type="project" value="InterPro"/>
</dbReference>
<evidence type="ECO:0000256" key="11">
    <source>
        <dbReference type="RuleBase" id="RU367005"/>
    </source>
</evidence>
<proteinExistence type="inferred from homology"/>
<accession>A0A167PE05</accession>
<comment type="subunit">
    <text evidence="11">F-type ATPases have 2 components, CF(1) - the catalytic core - and CF(0) - the membrane proton channel. CF(1) and CF(0) have multiple subunits.</text>
</comment>
<keyword evidence="6 11" id="KW-0999">Mitochondrion inner membrane</keyword>
<evidence type="ECO:0000313" key="15">
    <source>
        <dbReference type="Proteomes" id="UP000076874"/>
    </source>
</evidence>
<keyword evidence="13" id="KW-0812">Transmembrane</keyword>
<keyword evidence="15" id="KW-1185">Reference proteome</keyword>
<feature type="region of interest" description="Disordered" evidence="12">
    <location>
        <begin position="54"/>
        <end position="77"/>
    </location>
</feature>
<evidence type="ECO:0000256" key="9">
    <source>
        <dbReference type="ARBA" id="ARBA00023136"/>
    </source>
</evidence>
<comment type="function">
    <text evidence="11">Subunit e, of the mitochondrial membrane ATP synthase complex (F(1)F(0) ATP synthase or Complex V) that produces ATP from ADP in the presence of a proton gradient across the membrane which is generated by electron transport complexes of the respiratory chain. ATP synthase complex consist of a soluble F(1) head domain - the catalytic core - and a membrane F(1) domain - the membrane proton channel. These two domains are linked by a central stalk rotating inside the F(1) region and a stationary peripheral stalk. During catalysis, ATP synthesis in the catalytic domain of F(1) is coupled via a rotary mechanism of the central stalk subunits to proton translocation. In vivo, can only synthesize ATP although its ATP hydrolase activity can be activated artificially in vitro. Part of the complex F(0) domain.</text>
</comment>
<reference evidence="14 15" key="1">
    <citation type="journal article" date="2016" name="Genome Biol. Evol.">
        <title>Divergent and convergent evolution of fungal pathogenicity.</title>
        <authorList>
            <person name="Shang Y."/>
            <person name="Xiao G."/>
            <person name="Zheng P."/>
            <person name="Cen K."/>
            <person name="Zhan S."/>
            <person name="Wang C."/>
        </authorList>
    </citation>
    <scope>NUCLEOTIDE SEQUENCE [LARGE SCALE GENOMIC DNA]</scope>
    <source>
        <strain evidence="14 15">RCEF 264</strain>
    </source>
</reference>
<dbReference type="OrthoDB" id="2125027at2759"/>
<evidence type="ECO:0000256" key="7">
    <source>
        <dbReference type="ARBA" id="ARBA00023065"/>
    </source>
</evidence>
<dbReference type="InterPro" id="IPR008386">
    <property type="entry name" value="ATP_synth_F0_esu_mt"/>
</dbReference>
<keyword evidence="10 11" id="KW-0066">ATP synthesis</keyword>
<keyword evidence="13" id="KW-1133">Transmembrane helix</keyword>
<dbReference type="GO" id="GO:0005743">
    <property type="term" value="C:mitochondrial inner membrane"/>
    <property type="evidence" value="ECO:0007669"/>
    <property type="project" value="UniProtKB-SubCell"/>
</dbReference>
<dbReference type="EMBL" id="AZHD01000016">
    <property type="protein sequence ID" value="OAA56566.1"/>
    <property type="molecule type" value="Genomic_DNA"/>
</dbReference>
<evidence type="ECO:0000256" key="3">
    <source>
        <dbReference type="ARBA" id="ARBA00022448"/>
    </source>
</evidence>
<comment type="caution">
    <text evidence="14">The sequence shown here is derived from an EMBL/GenBank/DDBJ whole genome shotgun (WGS) entry which is preliminary data.</text>
</comment>
<dbReference type="Proteomes" id="UP000076874">
    <property type="component" value="Unassembled WGS sequence"/>
</dbReference>
<keyword evidence="9 13" id="KW-0472">Membrane</keyword>
<dbReference type="Pfam" id="PF05680">
    <property type="entry name" value="ATP-synt_E"/>
    <property type="match status" value="1"/>
</dbReference>